<dbReference type="GO" id="GO:0000725">
    <property type="term" value="P:recombinational repair"/>
    <property type="evidence" value="ECO:0007669"/>
    <property type="project" value="TreeGrafter"/>
</dbReference>
<dbReference type="GO" id="GO:0005829">
    <property type="term" value="C:cytosol"/>
    <property type="evidence" value="ECO:0007669"/>
    <property type="project" value="TreeGrafter"/>
</dbReference>
<dbReference type="STRING" id="327939.BIW53_08530"/>
<name>A0A1S1N873_9GAMM</name>
<dbReference type="GO" id="GO:0043138">
    <property type="term" value="F:3'-5' DNA helicase activity"/>
    <property type="evidence" value="ECO:0007669"/>
    <property type="project" value="UniProtKB-EC"/>
</dbReference>
<dbReference type="CDD" id="cd17932">
    <property type="entry name" value="DEXQc_UvrD"/>
    <property type="match status" value="1"/>
</dbReference>
<evidence type="ECO:0000256" key="9">
    <source>
        <dbReference type="PROSITE-ProRule" id="PRU00560"/>
    </source>
</evidence>
<protein>
    <recommendedName>
        <fullName evidence="7">DNA 3'-5' helicase</fullName>
        <ecNumber evidence="7">5.6.2.4</ecNumber>
    </recommendedName>
</protein>
<dbReference type="EC" id="5.6.2.4" evidence="7"/>
<keyword evidence="4 9" id="KW-0067">ATP-binding</keyword>
<keyword evidence="5" id="KW-0413">Isomerase</keyword>
<dbReference type="GO" id="GO:0003677">
    <property type="term" value="F:DNA binding"/>
    <property type="evidence" value="ECO:0007669"/>
    <property type="project" value="InterPro"/>
</dbReference>
<comment type="caution">
    <text evidence="11">The sequence shown here is derived from an EMBL/GenBank/DDBJ whole genome shotgun (WGS) entry which is preliminary data.</text>
</comment>
<dbReference type="Gene3D" id="3.40.50.300">
    <property type="entry name" value="P-loop containing nucleotide triphosphate hydrolases"/>
    <property type="match status" value="2"/>
</dbReference>
<sequence length="632" mass="71702">MLFKGTARSEIAWQDMQCPPRLIKGIIFTQLQIKLEGQEAQLSFTLAHSEYTNEDFQRHWLNQHHHQLIRAVGKIEALLKNHYLSRSNLDVLRQTVTVLEQQWLGWQPQITLSPELAQALYTLKELQQWQEQDIAEFRAKFIDYYASKHQYFFDNVERQPLTVAQRQACIICDDRHLLLAGAGTGKTSVMVARAKFLVHCGDVLPQQILLLAYGNEAAKELKQRAGETFGCMTFHALGKLIITAVEGKQPQLSTLTNDAKKRFKFVHDTLQALCFQPGYKLLFERFCVKECNIQPSAEMVEFINSSGCKPVITHIASLLSTYKSVAALGQLKAIALQQSELLKCLTPIVEEYQSYLSNEGAIDFDDMIAKAIGYIEAGAFSVPWLHVMVDEFQDLSPIRARLLKALLGARSKRYLFAVGDDWQSIYRFSGADITLTTNFHEHFGCSTVTALDQTFRYPQDILDISSTFICANPNQLTKYVQSACDSEQSTQLIEIVDSEFDAVEKVLAELNAQGEASVLLLARFHKMLPSRERLSGLQGKFSALKIRTMTFHAAKGKEADYAMIMGLYEGHNGFPASRPVQPLMDAMLPTRETFPLAEERRLFYVALTRAKRQIFIFKPRENACRFLAELEI</sequence>
<dbReference type="Pfam" id="PF00580">
    <property type="entry name" value="UvrD-helicase"/>
    <property type="match status" value="1"/>
</dbReference>
<gene>
    <name evidence="11" type="ORF">BIW53_08530</name>
</gene>
<keyword evidence="1 9" id="KW-0547">Nucleotide-binding</keyword>
<dbReference type="InterPro" id="IPR027417">
    <property type="entry name" value="P-loop_NTPase"/>
</dbReference>
<evidence type="ECO:0000256" key="7">
    <source>
        <dbReference type="ARBA" id="ARBA00034808"/>
    </source>
</evidence>
<dbReference type="RefSeq" id="WP_070991426.1">
    <property type="nucleotide sequence ID" value="NZ_CBCSHD010000001.1"/>
</dbReference>
<dbReference type="PANTHER" id="PTHR11070">
    <property type="entry name" value="UVRD / RECB / PCRA DNA HELICASE FAMILY MEMBER"/>
    <property type="match status" value="1"/>
</dbReference>
<keyword evidence="2 9" id="KW-0378">Hydrolase</keyword>
<accession>A0A1S1N873</accession>
<proteinExistence type="predicted"/>
<organism evidence="11 12">
    <name type="scientific">Pseudoalteromonas byunsanensis</name>
    <dbReference type="NCBI Taxonomy" id="327939"/>
    <lineage>
        <taxon>Bacteria</taxon>
        <taxon>Pseudomonadati</taxon>
        <taxon>Pseudomonadota</taxon>
        <taxon>Gammaproteobacteria</taxon>
        <taxon>Alteromonadales</taxon>
        <taxon>Pseudoalteromonadaceae</taxon>
        <taxon>Pseudoalteromonas</taxon>
    </lineage>
</organism>
<dbReference type="InterPro" id="IPR014017">
    <property type="entry name" value="DNA_helicase_UvrD-like_C"/>
</dbReference>
<evidence type="ECO:0000256" key="6">
    <source>
        <dbReference type="ARBA" id="ARBA00034617"/>
    </source>
</evidence>
<evidence type="ECO:0000256" key="5">
    <source>
        <dbReference type="ARBA" id="ARBA00023235"/>
    </source>
</evidence>
<evidence type="ECO:0000256" key="3">
    <source>
        <dbReference type="ARBA" id="ARBA00022806"/>
    </source>
</evidence>
<dbReference type="InterPro" id="IPR000212">
    <property type="entry name" value="DNA_helicase_UvrD/REP"/>
</dbReference>
<evidence type="ECO:0000313" key="12">
    <source>
        <dbReference type="Proteomes" id="UP000180253"/>
    </source>
</evidence>
<feature type="domain" description="UvrD-like helicase ATP-binding" evidence="10">
    <location>
        <begin position="159"/>
        <end position="458"/>
    </location>
</feature>
<dbReference type="GO" id="GO:0005524">
    <property type="term" value="F:ATP binding"/>
    <property type="evidence" value="ECO:0007669"/>
    <property type="project" value="UniProtKB-UniRule"/>
</dbReference>
<evidence type="ECO:0000313" key="11">
    <source>
        <dbReference type="EMBL" id="OHU95856.1"/>
    </source>
</evidence>
<dbReference type="PANTHER" id="PTHR11070:SF63">
    <property type="entry name" value="DNA HELICASE IV"/>
    <property type="match status" value="1"/>
</dbReference>
<dbReference type="Pfam" id="PF13361">
    <property type="entry name" value="UvrD_C"/>
    <property type="match status" value="1"/>
</dbReference>
<dbReference type="OrthoDB" id="5298826at2"/>
<comment type="catalytic activity">
    <reaction evidence="6">
        <text>Couples ATP hydrolysis with the unwinding of duplex DNA by translocating in the 3'-5' direction.</text>
        <dbReference type="EC" id="5.6.2.4"/>
    </reaction>
</comment>
<dbReference type="Proteomes" id="UP000180253">
    <property type="component" value="Unassembled WGS sequence"/>
</dbReference>
<dbReference type="PROSITE" id="PS51198">
    <property type="entry name" value="UVRD_HELICASE_ATP_BIND"/>
    <property type="match status" value="1"/>
</dbReference>
<comment type="catalytic activity">
    <reaction evidence="8">
        <text>ATP + H2O = ADP + phosphate + H(+)</text>
        <dbReference type="Rhea" id="RHEA:13065"/>
        <dbReference type="ChEBI" id="CHEBI:15377"/>
        <dbReference type="ChEBI" id="CHEBI:15378"/>
        <dbReference type="ChEBI" id="CHEBI:30616"/>
        <dbReference type="ChEBI" id="CHEBI:43474"/>
        <dbReference type="ChEBI" id="CHEBI:456216"/>
        <dbReference type="EC" id="5.6.2.4"/>
    </reaction>
</comment>
<dbReference type="AlphaFoldDB" id="A0A1S1N873"/>
<evidence type="ECO:0000256" key="8">
    <source>
        <dbReference type="ARBA" id="ARBA00048988"/>
    </source>
</evidence>
<reference evidence="11 12" key="1">
    <citation type="submission" date="2016-10" db="EMBL/GenBank/DDBJ databases">
        <title>Pseudoalteromonas amylolytica sp. nov., isolated from the surface seawater.</title>
        <authorList>
            <person name="Wu Y.-H."/>
            <person name="Cheng H."/>
            <person name="Jin X.-B."/>
            <person name="Wang C.-S."/>
            <person name="Xu X.-W."/>
        </authorList>
    </citation>
    <scope>NUCLEOTIDE SEQUENCE [LARGE SCALE GENOMIC DNA]</scope>
    <source>
        <strain evidence="11 12">JCM 12483</strain>
    </source>
</reference>
<evidence type="ECO:0000256" key="2">
    <source>
        <dbReference type="ARBA" id="ARBA00022801"/>
    </source>
</evidence>
<dbReference type="InterPro" id="IPR014016">
    <property type="entry name" value="UvrD-like_ATP-bd"/>
</dbReference>
<keyword evidence="3 9" id="KW-0347">Helicase</keyword>
<dbReference type="GO" id="GO:0016887">
    <property type="term" value="F:ATP hydrolysis activity"/>
    <property type="evidence" value="ECO:0007669"/>
    <property type="project" value="RHEA"/>
</dbReference>
<dbReference type="EMBL" id="MNAN01000028">
    <property type="protein sequence ID" value="OHU95856.1"/>
    <property type="molecule type" value="Genomic_DNA"/>
</dbReference>
<evidence type="ECO:0000259" key="10">
    <source>
        <dbReference type="PROSITE" id="PS51198"/>
    </source>
</evidence>
<evidence type="ECO:0000256" key="4">
    <source>
        <dbReference type="ARBA" id="ARBA00022840"/>
    </source>
</evidence>
<feature type="binding site" evidence="9">
    <location>
        <begin position="180"/>
        <end position="187"/>
    </location>
    <ligand>
        <name>ATP</name>
        <dbReference type="ChEBI" id="CHEBI:30616"/>
    </ligand>
</feature>
<dbReference type="SUPFAM" id="SSF52540">
    <property type="entry name" value="P-loop containing nucleoside triphosphate hydrolases"/>
    <property type="match status" value="1"/>
</dbReference>
<keyword evidence="12" id="KW-1185">Reference proteome</keyword>
<evidence type="ECO:0000256" key="1">
    <source>
        <dbReference type="ARBA" id="ARBA00022741"/>
    </source>
</evidence>